<dbReference type="GO" id="GO:0004564">
    <property type="term" value="F:beta-fructofuranosidase activity"/>
    <property type="evidence" value="ECO:0007669"/>
    <property type="project" value="UniProtKB-EC"/>
</dbReference>
<evidence type="ECO:0000256" key="2">
    <source>
        <dbReference type="ARBA" id="ARBA00012758"/>
    </source>
</evidence>
<dbReference type="Gene3D" id="2.115.10.20">
    <property type="entry name" value="Glycosyl hydrolase domain, family 43"/>
    <property type="match status" value="1"/>
</dbReference>
<protein>
    <recommendedName>
        <fullName evidence="2">beta-fructofuranosidase</fullName>
        <ecNumber evidence="2">3.2.1.26</ecNumber>
    </recommendedName>
</protein>
<reference evidence="6 7" key="1">
    <citation type="submission" date="2016-05" db="EMBL/GenBank/DDBJ databases">
        <title>A degradative enzymes factory behind the ericoid mycorrhizal symbiosis.</title>
        <authorList>
            <consortium name="DOE Joint Genome Institute"/>
            <person name="Martino E."/>
            <person name="Morin E."/>
            <person name="Grelet G."/>
            <person name="Kuo A."/>
            <person name="Kohler A."/>
            <person name="Daghino S."/>
            <person name="Barry K."/>
            <person name="Choi C."/>
            <person name="Cichocki N."/>
            <person name="Clum A."/>
            <person name="Copeland A."/>
            <person name="Hainaut M."/>
            <person name="Haridas S."/>
            <person name="Labutti K."/>
            <person name="Lindquist E."/>
            <person name="Lipzen A."/>
            <person name="Khouja H.-R."/>
            <person name="Murat C."/>
            <person name="Ohm R."/>
            <person name="Olson A."/>
            <person name="Spatafora J."/>
            <person name="Veneault-Fourrey C."/>
            <person name="Henrissat B."/>
            <person name="Grigoriev I."/>
            <person name="Martin F."/>
            <person name="Perotto S."/>
        </authorList>
    </citation>
    <scope>NUCLEOTIDE SEQUENCE [LARGE SCALE GENOMIC DNA]</scope>
    <source>
        <strain evidence="6 7">UAMH 7357</strain>
    </source>
</reference>
<dbReference type="EMBL" id="KZ613472">
    <property type="protein sequence ID" value="PMD24505.1"/>
    <property type="molecule type" value="Genomic_DNA"/>
</dbReference>
<evidence type="ECO:0000259" key="5">
    <source>
        <dbReference type="Pfam" id="PF00251"/>
    </source>
</evidence>
<name>A0A2J6QE07_9HELO</name>
<dbReference type="SMART" id="SM00640">
    <property type="entry name" value="Glyco_32"/>
    <property type="match status" value="1"/>
</dbReference>
<sequence length="509" mass="56569">MPSSSALITSIRRPSEDTAAADAIPILVDDEYHLFHLTTPPSTIHHPERLRSSWSHLRSNCLSQWSRNDKFALTPGKSAEAPDADGIWTGSAIIGPDGNMHIIYTGYNLSQNGKQVIIHATSQDRVGTHFTKSAEPINIVSDAANRATFEEIDFRDPYVLYNEDEKCYWMLVGTRLAKGPHWTRGCLALLTSKDLKEWSLEPEPFYAPNDMMCPECPELFSLPNGKWYLVYSRFSAPNAGTVYRVSDSPKGPFRTPRDGSGGRLDGRRWYAAKSCQKANDASKRIFFGWIADQAADGKWCWGGDMALPREVTAGEDGGLVIRPVKNVISDVFSALPSFCLPKIELKAIGKTATQLLDKIKCERPYMITFHLQTTSAASFGLMFDVDYDLKGCYLRFVPTFEGRYTISLALAPAPLDDFWSDQYQLYLPRGVDGSEIVRHENVKVVEAVTVLRSGDTVEVFVGGRSLSYRLLGSAEAARNMDGGICDIGLFVEDGVVEFSDFKVTEGMDY</sequence>
<dbReference type="GO" id="GO:0005975">
    <property type="term" value="P:carbohydrate metabolic process"/>
    <property type="evidence" value="ECO:0007669"/>
    <property type="project" value="InterPro"/>
</dbReference>
<dbReference type="InterPro" id="IPR013148">
    <property type="entry name" value="Glyco_hydro_32_N"/>
</dbReference>
<dbReference type="AlphaFoldDB" id="A0A2J6QE07"/>
<dbReference type="InterPro" id="IPR001362">
    <property type="entry name" value="Glyco_hydro_32"/>
</dbReference>
<dbReference type="InterPro" id="IPR023296">
    <property type="entry name" value="Glyco_hydro_beta-prop_sf"/>
</dbReference>
<keyword evidence="3 6" id="KW-0378">Hydrolase</keyword>
<dbReference type="InterPro" id="IPR051214">
    <property type="entry name" value="GH32_Enzymes"/>
</dbReference>
<dbReference type="PANTHER" id="PTHR43101:SF1">
    <property type="entry name" value="BETA-FRUCTOSIDASE"/>
    <property type="match status" value="1"/>
</dbReference>
<dbReference type="OrthoDB" id="202537at2759"/>
<evidence type="ECO:0000256" key="3">
    <source>
        <dbReference type="ARBA" id="ARBA00022801"/>
    </source>
</evidence>
<comment type="similarity">
    <text evidence="1">Belongs to the glycosyl hydrolase 32 family.</text>
</comment>
<dbReference type="SUPFAM" id="SSF75005">
    <property type="entry name" value="Arabinanase/levansucrase/invertase"/>
    <property type="match status" value="1"/>
</dbReference>
<dbReference type="Pfam" id="PF00251">
    <property type="entry name" value="Glyco_hydro_32N"/>
    <property type="match status" value="1"/>
</dbReference>
<keyword evidence="7" id="KW-1185">Reference proteome</keyword>
<gene>
    <name evidence="6" type="ORF">NA56DRAFT_686592</name>
</gene>
<dbReference type="EC" id="3.2.1.26" evidence="2"/>
<organism evidence="6 7">
    <name type="scientific">Hyaloscypha hepaticicola</name>
    <dbReference type="NCBI Taxonomy" id="2082293"/>
    <lineage>
        <taxon>Eukaryota</taxon>
        <taxon>Fungi</taxon>
        <taxon>Dikarya</taxon>
        <taxon>Ascomycota</taxon>
        <taxon>Pezizomycotina</taxon>
        <taxon>Leotiomycetes</taxon>
        <taxon>Helotiales</taxon>
        <taxon>Hyaloscyphaceae</taxon>
        <taxon>Hyaloscypha</taxon>
    </lineage>
</organism>
<evidence type="ECO:0000313" key="7">
    <source>
        <dbReference type="Proteomes" id="UP000235672"/>
    </source>
</evidence>
<dbReference type="PANTHER" id="PTHR43101">
    <property type="entry name" value="BETA-FRUCTOSIDASE"/>
    <property type="match status" value="1"/>
</dbReference>
<keyword evidence="4" id="KW-0326">Glycosidase</keyword>
<proteinExistence type="inferred from homology"/>
<evidence type="ECO:0000313" key="6">
    <source>
        <dbReference type="EMBL" id="PMD24505.1"/>
    </source>
</evidence>
<evidence type="ECO:0000256" key="1">
    <source>
        <dbReference type="ARBA" id="ARBA00009902"/>
    </source>
</evidence>
<accession>A0A2J6QE07</accession>
<evidence type="ECO:0000256" key="4">
    <source>
        <dbReference type="ARBA" id="ARBA00023295"/>
    </source>
</evidence>
<dbReference type="STRING" id="1745343.A0A2J6QE07"/>
<dbReference type="CDD" id="cd08995">
    <property type="entry name" value="GH32_EcAec43-like"/>
    <property type="match status" value="1"/>
</dbReference>
<dbReference type="Proteomes" id="UP000235672">
    <property type="component" value="Unassembled WGS sequence"/>
</dbReference>
<feature type="domain" description="Glycosyl hydrolase family 32 N-terminal" evidence="5">
    <location>
        <begin position="25"/>
        <end position="322"/>
    </location>
</feature>